<dbReference type="SMART" id="SM00382">
    <property type="entry name" value="AAA"/>
    <property type="match status" value="1"/>
</dbReference>
<dbReference type="GO" id="GO:0016887">
    <property type="term" value="F:ATP hydrolysis activity"/>
    <property type="evidence" value="ECO:0007669"/>
    <property type="project" value="InterPro"/>
</dbReference>
<reference evidence="7" key="1">
    <citation type="journal article" date="2014" name="Int. J. Syst. Evol. Microbiol.">
        <title>Complete genome sequence of Corynebacterium casei LMG S-19264T (=DSM 44701T), isolated from a smear-ripened cheese.</title>
        <authorList>
            <consortium name="US DOE Joint Genome Institute (JGI-PGF)"/>
            <person name="Walter F."/>
            <person name="Albersmeier A."/>
            <person name="Kalinowski J."/>
            <person name="Ruckert C."/>
        </authorList>
    </citation>
    <scope>NUCLEOTIDE SEQUENCE</scope>
    <source>
        <strain evidence="7">JCM 3086</strain>
    </source>
</reference>
<keyword evidence="4 7" id="KW-0067">ATP-binding</keyword>
<dbReference type="CDD" id="cd03224">
    <property type="entry name" value="ABC_TM1139_LivF_branched"/>
    <property type="match status" value="1"/>
</dbReference>
<evidence type="ECO:0000256" key="1">
    <source>
        <dbReference type="ARBA" id="ARBA00005417"/>
    </source>
</evidence>
<comment type="similarity">
    <text evidence="1">Belongs to the ABC transporter superfamily.</text>
</comment>
<keyword evidence="2" id="KW-0813">Transport</keyword>
<dbReference type="Gene3D" id="3.40.50.300">
    <property type="entry name" value="P-loop containing nucleotide triphosphate hydrolases"/>
    <property type="match status" value="1"/>
</dbReference>
<gene>
    <name evidence="7" type="primary">livF</name>
    <name evidence="7" type="ORF">GCM10010121_090400</name>
</gene>
<dbReference type="PANTHER" id="PTHR43820:SF4">
    <property type="entry name" value="HIGH-AFFINITY BRANCHED-CHAIN AMINO ACID TRANSPORT ATP-BINDING PROTEIN LIVF"/>
    <property type="match status" value="1"/>
</dbReference>
<dbReference type="Proteomes" id="UP000657574">
    <property type="component" value="Unassembled WGS sequence"/>
</dbReference>
<dbReference type="InterPro" id="IPR003593">
    <property type="entry name" value="AAA+_ATPase"/>
</dbReference>
<proteinExistence type="inferred from homology"/>
<comment type="caution">
    <text evidence="7">The sequence shown here is derived from an EMBL/GenBank/DDBJ whole genome shotgun (WGS) entry which is preliminary data.</text>
</comment>
<sequence>MLQITGLTVKYGVGVHALQDASVDVPEGAVAAVIGGNGAGKSSLMRAISGTLGFHAGRVVEGSITYDGRNLAGLSPQKILRLGIAHVPEGRRILGEMTVLENLRAGGAIVRSTRKRVNALQEIMDRFPILAERRNQRAGLLSGGEQQILAIGRGLMSSPKVMLLDEPTLGLSPQMVERVADTIREVNASGVTVVVVEQNAAMALGVATDGHVIERGRVVLSDSAAALRDSPDVRRLFLGGDVDEGLGLDAAPASLATLTRWSA</sequence>
<protein>
    <submittedName>
        <fullName evidence="7">ABC transporter ATP-binding protein</fullName>
    </submittedName>
</protein>
<evidence type="ECO:0000256" key="4">
    <source>
        <dbReference type="ARBA" id="ARBA00022840"/>
    </source>
</evidence>
<dbReference type="AlphaFoldDB" id="A0A917P7M2"/>
<dbReference type="GO" id="GO:0015807">
    <property type="term" value="P:L-amino acid transport"/>
    <property type="evidence" value="ECO:0007669"/>
    <property type="project" value="TreeGrafter"/>
</dbReference>
<dbReference type="InterPro" id="IPR003439">
    <property type="entry name" value="ABC_transporter-like_ATP-bd"/>
</dbReference>
<evidence type="ECO:0000256" key="2">
    <source>
        <dbReference type="ARBA" id="ARBA00022448"/>
    </source>
</evidence>
<keyword evidence="5" id="KW-0029">Amino-acid transport</keyword>
<organism evidence="7 8">
    <name type="scientific">Streptomyces brasiliensis</name>
    <dbReference type="NCBI Taxonomy" id="1954"/>
    <lineage>
        <taxon>Bacteria</taxon>
        <taxon>Bacillati</taxon>
        <taxon>Actinomycetota</taxon>
        <taxon>Actinomycetes</taxon>
        <taxon>Kitasatosporales</taxon>
        <taxon>Streptomycetaceae</taxon>
        <taxon>Streptomyces</taxon>
    </lineage>
</organism>
<evidence type="ECO:0000313" key="7">
    <source>
        <dbReference type="EMBL" id="GGJ65666.1"/>
    </source>
</evidence>
<evidence type="ECO:0000256" key="5">
    <source>
        <dbReference type="ARBA" id="ARBA00022970"/>
    </source>
</evidence>
<reference evidence="7" key="2">
    <citation type="submission" date="2020-09" db="EMBL/GenBank/DDBJ databases">
        <authorList>
            <person name="Sun Q."/>
            <person name="Ohkuma M."/>
        </authorList>
    </citation>
    <scope>NUCLEOTIDE SEQUENCE</scope>
    <source>
        <strain evidence="7">JCM 3086</strain>
    </source>
</reference>
<evidence type="ECO:0000259" key="6">
    <source>
        <dbReference type="PROSITE" id="PS50893"/>
    </source>
</evidence>
<evidence type="ECO:0000256" key="3">
    <source>
        <dbReference type="ARBA" id="ARBA00022741"/>
    </source>
</evidence>
<dbReference type="EMBL" id="BMQA01000087">
    <property type="protein sequence ID" value="GGJ65666.1"/>
    <property type="molecule type" value="Genomic_DNA"/>
</dbReference>
<feature type="domain" description="ABC transporter" evidence="6">
    <location>
        <begin position="2"/>
        <end position="240"/>
    </location>
</feature>
<dbReference type="GO" id="GO:0005524">
    <property type="term" value="F:ATP binding"/>
    <property type="evidence" value="ECO:0007669"/>
    <property type="project" value="UniProtKB-KW"/>
</dbReference>
<dbReference type="RefSeq" id="WP_189317119.1">
    <property type="nucleotide sequence ID" value="NZ_BMQA01000087.1"/>
</dbReference>
<dbReference type="InterPro" id="IPR027417">
    <property type="entry name" value="P-loop_NTPase"/>
</dbReference>
<dbReference type="GO" id="GO:0015658">
    <property type="term" value="F:branched-chain amino acid transmembrane transporter activity"/>
    <property type="evidence" value="ECO:0007669"/>
    <property type="project" value="TreeGrafter"/>
</dbReference>
<dbReference type="InterPro" id="IPR052156">
    <property type="entry name" value="BCAA_Transport_ATP-bd_LivF"/>
</dbReference>
<evidence type="ECO:0000313" key="8">
    <source>
        <dbReference type="Proteomes" id="UP000657574"/>
    </source>
</evidence>
<dbReference type="SUPFAM" id="SSF52540">
    <property type="entry name" value="P-loop containing nucleoside triphosphate hydrolases"/>
    <property type="match status" value="1"/>
</dbReference>
<keyword evidence="8" id="KW-1185">Reference proteome</keyword>
<keyword evidence="3" id="KW-0547">Nucleotide-binding</keyword>
<dbReference type="PANTHER" id="PTHR43820">
    <property type="entry name" value="HIGH-AFFINITY BRANCHED-CHAIN AMINO ACID TRANSPORT ATP-BINDING PROTEIN LIVF"/>
    <property type="match status" value="1"/>
</dbReference>
<dbReference type="Pfam" id="PF00005">
    <property type="entry name" value="ABC_tran"/>
    <property type="match status" value="1"/>
</dbReference>
<dbReference type="PROSITE" id="PS50893">
    <property type="entry name" value="ABC_TRANSPORTER_2"/>
    <property type="match status" value="1"/>
</dbReference>
<accession>A0A917P7M2</accession>
<name>A0A917P7M2_9ACTN</name>